<dbReference type="GO" id="GO:0016705">
    <property type="term" value="F:oxidoreductase activity, acting on paired donors, with incorporation or reduction of molecular oxygen"/>
    <property type="evidence" value="ECO:0007669"/>
    <property type="project" value="InterPro"/>
</dbReference>
<dbReference type="AlphaFoldDB" id="A0A3N1GXI5"/>
<dbReference type="PANTHER" id="PTHR46696:SF1">
    <property type="entry name" value="CYTOCHROME P450 YJIB-RELATED"/>
    <property type="match status" value="1"/>
</dbReference>
<accession>A0A3N1GXI5</accession>
<dbReference type="PANTHER" id="PTHR46696">
    <property type="entry name" value="P450, PUTATIVE (EUROFUNG)-RELATED"/>
    <property type="match status" value="1"/>
</dbReference>
<dbReference type="Pfam" id="PF00067">
    <property type="entry name" value="p450"/>
    <property type="match status" value="1"/>
</dbReference>
<proteinExistence type="inferred from homology"/>
<dbReference type="InterPro" id="IPR002397">
    <property type="entry name" value="Cyt_P450_B"/>
</dbReference>
<dbReference type="InterPro" id="IPR001128">
    <property type="entry name" value="Cyt_P450"/>
</dbReference>
<dbReference type="GO" id="GO:0004497">
    <property type="term" value="F:monooxygenase activity"/>
    <property type="evidence" value="ECO:0007669"/>
    <property type="project" value="InterPro"/>
</dbReference>
<protein>
    <recommendedName>
        <fullName evidence="4">Cytochrome P450</fullName>
    </recommendedName>
</protein>
<dbReference type="Proteomes" id="UP000268727">
    <property type="component" value="Unassembled WGS sequence"/>
</dbReference>
<gene>
    <name evidence="2" type="ORF">EDD40_0063</name>
</gene>
<dbReference type="GO" id="GO:0020037">
    <property type="term" value="F:heme binding"/>
    <property type="evidence" value="ECO:0007669"/>
    <property type="project" value="InterPro"/>
</dbReference>
<comment type="similarity">
    <text evidence="1">Belongs to the cytochrome P450 family.</text>
</comment>
<sequence>MGCARAHPTTARGSALSSIFDPLSATMLADPHAIYARLRAEDPVHRHDPLDAWVLTRHDDCTRVLKDTDAFGSDPAALGKPVPESVRNLHVLDPPESTPVRHLFLGLLRSREALVGESVRRLADDLVKDLRGVVDFVRDVAEPLALQAVADLYGIGFPAEHERYRETSRTMVLGMDSGLDPTRLPPALAARDTLNTLIEGWREGAKAGGVLDAVRPGDDRVLVNSLRAVFDAGYSTTADMMANALHRLTSRRSWTGAELSSLDGRAVDELIRLVGPVQAVSRHCKSDVDLRGRRVRRGDVVVVVLAAANRDPLVFPSPDEADFARPANPHLGLGRGVHACFGAPLGREVLLTAFRALAAVGRVEAAGEPVRRPTATQRGLDHLPLRISSD</sequence>
<dbReference type="PRINTS" id="PR00359">
    <property type="entry name" value="BP450"/>
</dbReference>
<reference evidence="2 3" key="1">
    <citation type="submission" date="2018-11" db="EMBL/GenBank/DDBJ databases">
        <title>Sequencing the genomes of 1000 actinobacteria strains.</title>
        <authorList>
            <person name="Klenk H.-P."/>
        </authorList>
    </citation>
    <scope>NUCLEOTIDE SEQUENCE [LARGE SCALE GENOMIC DNA]</scope>
    <source>
        <strain evidence="2 3">DSM 44231</strain>
    </source>
</reference>
<comment type="caution">
    <text evidence="2">The sequence shown here is derived from an EMBL/GenBank/DDBJ whole genome shotgun (WGS) entry which is preliminary data.</text>
</comment>
<dbReference type="InterPro" id="IPR036396">
    <property type="entry name" value="Cyt_P450_sf"/>
</dbReference>
<evidence type="ECO:0000256" key="1">
    <source>
        <dbReference type="ARBA" id="ARBA00010617"/>
    </source>
</evidence>
<dbReference type="SUPFAM" id="SSF48264">
    <property type="entry name" value="Cytochrome P450"/>
    <property type="match status" value="1"/>
</dbReference>
<evidence type="ECO:0000313" key="2">
    <source>
        <dbReference type="EMBL" id="ROP34859.1"/>
    </source>
</evidence>
<organism evidence="2 3">
    <name type="scientific">Saccharothrix texasensis</name>
    <dbReference type="NCBI Taxonomy" id="103734"/>
    <lineage>
        <taxon>Bacteria</taxon>
        <taxon>Bacillati</taxon>
        <taxon>Actinomycetota</taxon>
        <taxon>Actinomycetes</taxon>
        <taxon>Pseudonocardiales</taxon>
        <taxon>Pseudonocardiaceae</taxon>
        <taxon>Saccharothrix</taxon>
    </lineage>
</organism>
<name>A0A3N1GXI5_9PSEU</name>
<dbReference type="Gene3D" id="1.10.630.10">
    <property type="entry name" value="Cytochrome P450"/>
    <property type="match status" value="1"/>
</dbReference>
<dbReference type="EMBL" id="RJKM01000001">
    <property type="protein sequence ID" value="ROP34859.1"/>
    <property type="molecule type" value="Genomic_DNA"/>
</dbReference>
<dbReference type="GO" id="GO:0005506">
    <property type="term" value="F:iron ion binding"/>
    <property type="evidence" value="ECO:0007669"/>
    <property type="project" value="InterPro"/>
</dbReference>
<evidence type="ECO:0000313" key="3">
    <source>
        <dbReference type="Proteomes" id="UP000268727"/>
    </source>
</evidence>
<keyword evidence="3" id="KW-1185">Reference proteome</keyword>
<evidence type="ECO:0008006" key="4">
    <source>
        <dbReference type="Google" id="ProtNLM"/>
    </source>
</evidence>